<dbReference type="AlphaFoldDB" id="A0A0U5JAD8"/>
<dbReference type="Proteomes" id="UP000069902">
    <property type="component" value="Chromosome cPNK"/>
</dbReference>
<evidence type="ECO:0000313" key="3">
    <source>
        <dbReference type="Proteomes" id="UP000069902"/>
    </source>
</evidence>
<gene>
    <name evidence="2" type="ORF">PNK_0458</name>
</gene>
<name>A0A0U5JAD8_9BACT</name>
<evidence type="ECO:0000259" key="1">
    <source>
        <dbReference type="Pfam" id="PF00621"/>
    </source>
</evidence>
<proteinExistence type="predicted"/>
<dbReference type="PATRIC" id="fig|389348.3.peg.506"/>
<feature type="domain" description="DH" evidence="1">
    <location>
        <begin position="28"/>
        <end position="75"/>
    </location>
</feature>
<dbReference type="Gene3D" id="1.20.900.10">
    <property type="entry name" value="Dbl homology (DH) domain"/>
    <property type="match status" value="1"/>
</dbReference>
<dbReference type="InParanoid" id="A0A0U5JAD8"/>
<dbReference type="GO" id="GO:0005085">
    <property type="term" value="F:guanyl-nucleotide exchange factor activity"/>
    <property type="evidence" value="ECO:0007669"/>
    <property type="project" value="InterPro"/>
</dbReference>
<dbReference type="KEGG" id="pnl:PNK_0458"/>
<keyword evidence="3" id="KW-1185">Reference proteome</keyword>
<organism evidence="2 3">
    <name type="scientific">Candidatus Protochlamydia naegleriophila</name>
    <dbReference type="NCBI Taxonomy" id="389348"/>
    <lineage>
        <taxon>Bacteria</taxon>
        <taxon>Pseudomonadati</taxon>
        <taxon>Chlamydiota</taxon>
        <taxon>Chlamydiia</taxon>
        <taxon>Parachlamydiales</taxon>
        <taxon>Parachlamydiaceae</taxon>
        <taxon>Candidatus Protochlamydia</taxon>
    </lineage>
</organism>
<dbReference type="EMBL" id="LN879502">
    <property type="protein sequence ID" value="CUI16087.1"/>
    <property type="molecule type" value="Genomic_DNA"/>
</dbReference>
<evidence type="ECO:0000313" key="2">
    <source>
        <dbReference type="EMBL" id="CUI16087.1"/>
    </source>
</evidence>
<sequence>MIFVKQNPCLFASKNKPCPSRSLILLQTITLVQRPPRYELFLKELQKNISQPSPHIQTALKTALKKIQKGTANMNEKVRYTVLFNPQDLKKIHGKLSEGSSDKSESQSSAELSIGDRDYYCIRFYCIPLFYAFLLGSSN</sequence>
<reference evidence="3" key="1">
    <citation type="submission" date="2015-09" db="EMBL/GenBank/DDBJ databases">
        <authorList>
            <person name="Bertelli C."/>
        </authorList>
    </citation>
    <scope>NUCLEOTIDE SEQUENCE [LARGE SCALE GENOMIC DNA]</scope>
    <source>
        <strain evidence="3">KNic</strain>
    </source>
</reference>
<protein>
    <submittedName>
        <fullName evidence="2">RhoGEF domain-containing protein</fullName>
    </submittedName>
</protein>
<dbReference type="InterPro" id="IPR000219">
    <property type="entry name" value="DH_dom"/>
</dbReference>
<accession>A0A0U5JAD8</accession>
<dbReference type="RefSeq" id="WP_059060040.1">
    <property type="nucleotide sequence ID" value="NZ_LN879502.1"/>
</dbReference>
<dbReference type="InterPro" id="IPR035899">
    <property type="entry name" value="DBL_dom_sf"/>
</dbReference>
<dbReference type="SUPFAM" id="SSF48065">
    <property type="entry name" value="DBL homology domain (DH-domain)"/>
    <property type="match status" value="1"/>
</dbReference>
<dbReference type="Pfam" id="PF00621">
    <property type="entry name" value="RhoGEF"/>
    <property type="match status" value="1"/>
</dbReference>